<feature type="region of interest" description="Disordered" evidence="2">
    <location>
        <begin position="516"/>
        <end position="565"/>
    </location>
</feature>
<dbReference type="Proteomes" id="UP000037122">
    <property type="component" value="Unassembled WGS sequence"/>
</dbReference>
<dbReference type="VEuPathDB" id="FungiDB:CJJ07_002742"/>
<sequence>MLEVLLTAVPALCWLLCRVVQLLQQPLETLFQKLNIDIPHAPQVTVDCLGRNDVVLHWDLESAPDESIYYVVLVNGREAATLAGRSIKVCGLELGKMYQLRVLAVNATSNFRAQSMAIFVTTKGLLEGVEWEMRSTLVNKTEGGEVAKDLIAVEEVEKIEDFGILHNQLVAYQLELQRVIADMAAFNGSQQAEMLELAKSYDEYKEMLSEEHEIRGKKDLDVKTLEKKKDTLTFEKLKLSKQLRNQHSHKTIHESSLAELKSRVAKLEERKHHVLNTASLEKSRVDAQVDRLHGEIAELKSQLISLESQSKQLNIEKKELAHVASNLRPLVEQFTVFNSQPAAPGGDLSPNGSLTSLNSASFEVFTRDSLLTKGGAELLRKLTVLRPEWEAEINKEFELLTSLELLWKSAYRAAIRKFLLLHNSVEQARAAANPGYQPQKLTEYQASVEFGGFSNALSKPRVPKVYTFVDENSSPAVESPRSGAVSPPPEKATTPLYGRVYENLLDNNLGSLGIDSANTTNKEFSENHPSNRDTFDQNPVNRDYQMSQSNSLNVPLMSSTSSVGRNYNGGMSQAAFSQTSLGGQNSLNPHYNVPLEPTASGSLIHASLLGNQLNTSDSLQGFLFPLQPSLLQGMQHDTHNLQHPLQDSLHGGLNQQSNMQQMPYLSSLSYDDQIYGRSPTPDNPPYAQLQVSSMWNTHGNTGGSGTNAPTSSYIGNMQYPKQMSLSPRPGAVELSPSLSILPPQTDLLDSLMLSNPQLQPSALSSNLSLNIWLDRLGAGLGGHNRALSGGNHIWRHDVQSGGMAPDFQPFNVEKKKEPDADDIQLL</sequence>
<name>A0A0L0NST4_CANAR</name>
<dbReference type="VEuPathDB" id="FungiDB:CJI96_0004380"/>
<evidence type="ECO:0008006" key="6">
    <source>
        <dbReference type="Google" id="ProtNLM"/>
    </source>
</evidence>
<comment type="caution">
    <text evidence="4">The sequence shown here is derived from an EMBL/GenBank/DDBJ whole genome shotgun (WGS) entry which is preliminary data.</text>
</comment>
<feature type="signal peptide" evidence="3">
    <location>
        <begin position="1"/>
        <end position="24"/>
    </location>
</feature>
<accession>A0A0L0NST4</accession>
<feature type="coiled-coil region" evidence="1">
    <location>
        <begin position="250"/>
        <end position="316"/>
    </location>
</feature>
<feature type="compositionally biased region" description="Basic and acidic residues" evidence="2">
    <location>
        <begin position="523"/>
        <end position="535"/>
    </location>
</feature>
<dbReference type="CDD" id="cd00063">
    <property type="entry name" value="FN3"/>
    <property type="match status" value="1"/>
</dbReference>
<evidence type="ECO:0000313" key="4">
    <source>
        <dbReference type="EMBL" id="KND96740.1"/>
    </source>
</evidence>
<dbReference type="AlphaFoldDB" id="A0A0L0NST4"/>
<evidence type="ECO:0000256" key="2">
    <source>
        <dbReference type="SAM" id="MobiDB-lite"/>
    </source>
</evidence>
<dbReference type="Gene3D" id="2.60.40.10">
    <property type="entry name" value="Immunoglobulins"/>
    <property type="match status" value="1"/>
</dbReference>
<dbReference type="InterPro" id="IPR036116">
    <property type="entry name" value="FN3_sf"/>
</dbReference>
<feature type="chain" id="PRO_5005545176" description="Fibronectin type-III domain-containing protein" evidence="3">
    <location>
        <begin position="25"/>
        <end position="826"/>
    </location>
</feature>
<dbReference type="VEuPathDB" id="FungiDB:QG37_06854"/>
<dbReference type="VEuPathDB" id="FungiDB:B9J08_004773"/>
<keyword evidence="3" id="KW-0732">Signal</keyword>
<proteinExistence type="predicted"/>
<feature type="compositionally biased region" description="Polar residues" evidence="2">
    <location>
        <begin position="536"/>
        <end position="565"/>
    </location>
</feature>
<dbReference type="InterPro" id="IPR013783">
    <property type="entry name" value="Ig-like_fold"/>
</dbReference>
<dbReference type="EMBL" id="LGST01000050">
    <property type="protein sequence ID" value="KND96740.1"/>
    <property type="molecule type" value="Genomic_DNA"/>
</dbReference>
<dbReference type="InterPro" id="IPR003961">
    <property type="entry name" value="FN3_dom"/>
</dbReference>
<dbReference type="VEuPathDB" id="FungiDB:CJJ09_004785"/>
<evidence type="ECO:0000256" key="1">
    <source>
        <dbReference type="SAM" id="Coils"/>
    </source>
</evidence>
<protein>
    <recommendedName>
        <fullName evidence="6">Fibronectin type-III domain-containing protein</fullName>
    </recommendedName>
</protein>
<dbReference type="SUPFAM" id="SSF49265">
    <property type="entry name" value="Fibronectin type III"/>
    <property type="match status" value="1"/>
</dbReference>
<evidence type="ECO:0000313" key="5">
    <source>
        <dbReference type="Proteomes" id="UP000037122"/>
    </source>
</evidence>
<evidence type="ECO:0000256" key="3">
    <source>
        <dbReference type="SAM" id="SignalP"/>
    </source>
</evidence>
<organism evidence="4 5">
    <name type="scientific">Candidozyma auris</name>
    <name type="common">Yeast</name>
    <name type="synonym">Candida auris</name>
    <dbReference type="NCBI Taxonomy" id="498019"/>
    <lineage>
        <taxon>Eukaryota</taxon>
        <taxon>Fungi</taxon>
        <taxon>Dikarya</taxon>
        <taxon>Ascomycota</taxon>
        <taxon>Saccharomycotina</taxon>
        <taxon>Pichiomycetes</taxon>
        <taxon>Metschnikowiaceae</taxon>
        <taxon>Candidozyma</taxon>
    </lineage>
</organism>
<reference evidence="5" key="1">
    <citation type="journal article" date="2015" name="BMC Genomics">
        <title>Draft genome of a commonly misdiagnosed multidrug resistant pathogen Candida auris.</title>
        <authorList>
            <person name="Chatterjee S."/>
            <person name="Alampalli S.V."/>
            <person name="Nageshan R.K."/>
            <person name="Chettiar S.T."/>
            <person name="Joshi S."/>
            <person name="Tatu U.S."/>
        </authorList>
    </citation>
    <scope>NUCLEOTIDE SEQUENCE [LARGE SCALE GENOMIC DNA]</scope>
    <source>
        <strain evidence="5">6684</strain>
    </source>
</reference>
<gene>
    <name evidence="4" type="ORF">QG37_06854</name>
</gene>
<keyword evidence="1" id="KW-0175">Coiled coil</keyword>
<dbReference type="VEuPathDB" id="FungiDB:CJI97_004679"/>